<feature type="region of interest" description="Disordered" evidence="12">
    <location>
        <begin position="723"/>
        <end position="758"/>
    </location>
</feature>
<keyword evidence="3 11" id="KW-0812">Transmembrane</keyword>
<dbReference type="Pfam" id="PF00122">
    <property type="entry name" value="E1-E2_ATPase"/>
    <property type="match status" value="1"/>
</dbReference>
<dbReference type="SUPFAM" id="SSF81653">
    <property type="entry name" value="Calcium ATPase, transduction domain A"/>
    <property type="match status" value="1"/>
</dbReference>
<dbReference type="InterPro" id="IPR023299">
    <property type="entry name" value="ATPase_P-typ_cyto_dom_N"/>
</dbReference>
<comment type="similarity">
    <text evidence="2 11">Belongs to the cation transport ATPase (P-type) (TC 3.A.3) family. Type IB subfamily.</text>
</comment>
<evidence type="ECO:0000256" key="2">
    <source>
        <dbReference type="ARBA" id="ARBA00006024"/>
    </source>
</evidence>
<keyword evidence="9 11" id="KW-1133">Transmembrane helix</keyword>
<keyword evidence="11" id="KW-1003">Cell membrane</keyword>
<dbReference type="InterPro" id="IPR018303">
    <property type="entry name" value="ATPase_P-typ_P_site"/>
</dbReference>
<dbReference type="Gene3D" id="2.70.150.10">
    <property type="entry name" value="Calcium-transporting ATPase, cytoplasmic transduction domain A"/>
    <property type="match status" value="1"/>
</dbReference>
<dbReference type="PRINTS" id="PR00941">
    <property type="entry name" value="CDATPASE"/>
</dbReference>
<dbReference type="Pfam" id="PF00702">
    <property type="entry name" value="Hydrolase"/>
    <property type="match status" value="1"/>
</dbReference>
<dbReference type="GO" id="GO:0019829">
    <property type="term" value="F:ATPase-coupled monoatomic cation transmembrane transporter activity"/>
    <property type="evidence" value="ECO:0007669"/>
    <property type="project" value="InterPro"/>
</dbReference>
<dbReference type="InterPro" id="IPR044492">
    <property type="entry name" value="P_typ_ATPase_HD_dom"/>
</dbReference>
<organism evidence="14 15">
    <name type="scientific">Saccharopolyspora rhizosphaerae</name>
    <dbReference type="NCBI Taxonomy" id="2492662"/>
    <lineage>
        <taxon>Bacteria</taxon>
        <taxon>Bacillati</taxon>
        <taxon>Actinomycetota</taxon>
        <taxon>Actinomycetes</taxon>
        <taxon>Pseudonocardiales</taxon>
        <taxon>Pseudonocardiaceae</taxon>
        <taxon>Saccharopolyspora</taxon>
    </lineage>
</organism>
<evidence type="ECO:0000256" key="1">
    <source>
        <dbReference type="ARBA" id="ARBA00004651"/>
    </source>
</evidence>
<evidence type="ECO:0000256" key="4">
    <source>
        <dbReference type="ARBA" id="ARBA00022723"/>
    </source>
</evidence>
<dbReference type="NCBIfam" id="TIGR01512">
    <property type="entry name" value="ATPase-IB2_Cd"/>
    <property type="match status" value="1"/>
</dbReference>
<dbReference type="InterPro" id="IPR023298">
    <property type="entry name" value="ATPase_P-typ_TM_dom_sf"/>
</dbReference>
<dbReference type="SUPFAM" id="SSF81665">
    <property type="entry name" value="Calcium ATPase, transmembrane domain M"/>
    <property type="match status" value="1"/>
</dbReference>
<dbReference type="SFLD" id="SFLDS00003">
    <property type="entry name" value="Haloacid_Dehalogenase"/>
    <property type="match status" value="1"/>
</dbReference>
<dbReference type="GO" id="GO:0005524">
    <property type="term" value="F:ATP binding"/>
    <property type="evidence" value="ECO:0007669"/>
    <property type="project" value="UniProtKB-UniRule"/>
</dbReference>
<dbReference type="InterPro" id="IPR023214">
    <property type="entry name" value="HAD_sf"/>
</dbReference>
<dbReference type="GO" id="GO:0016887">
    <property type="term" value="F:ATP hydrolysis activity"/>
    <property type="evidence" value="ECO:0007669"/>
    <property type="project" value="InterPro"/>
</dbReference>
<gene>
    <name evidence="14" type="primary">cadA</name>
    <name evidence="14" type="ORF">EIL87_07050</name>
</gene>
<dbReference type="NCBIfam" id="TIGR01525">
    <property type="entry name" value="ATPase-IB_hvy"/>
    <property type="match status" value="1"/>
</dbReference>
<evidence type="ECO:0000256" key="6">
    <source>
        <dbReference type="ARBA" id="ARBA00022840"/>
    </source>
</evidence>
<keyword evidence="15" id="KW-1185">Reference proteome</keyword>
<dbReference type="SUPFAM" id="SSF56784">
    <property type="entry name" value="HAD-like"/>
    <property type="match status" value="1"/>
</dbReference>
<accession>A0A426JXZ5</accession>
<keyword evidence="14" id="KW-0378">Hydrolase</keyword>
<proteinExistence type="inferred from homology"/>
<dbReference type="InterPro" id="IPR001757">
    <property type="entry name" value="P_typ_ATPase"/>
</dbReference>
<feature type="transmembrane region" description="Helical" evidence="11">
    <location>
        <begin position="313"/>
        <end position="337"/>
    </location>
</feature>
<feature type="transmembrane region" description="Helical" evidence="11">
    <location>
        <begin position="603"/>
        <end position="621"/>
    </location>
</feature>
<evidence type="ECO:0000256" key="8">
    <source>
        <dbReference type="ARBA" id="ARBA00022967"/>
    </source>
</evidence>
<dbReference type="EMBL" id="RSAA01000007">
    <property type="protein sequence ID" value="RRO18018.1"/>
    <property type="molecule type" value="Genomic_DNA"/>
</dbReference>
<dbReference type="Gene3D" id="3.40.1110.10">
    <property type="entry name" value="Calcium-transporting ATPase, cytoplasmic domain N"/>
    <property type="match status" value="1"/>
</dbReference>
<dbReference type="AlphaFoldDB" id="A0A426JXZ5"/>
<dbReference type="OrthoDB" id="7059309at2"/>
<dbReference type="PRINTS" id="PR00119">
    <property type="entry name" value="CATATPASE"/>
</dbReference>
<dbReference type="InterPro" id="IPR051949">
    <property type="entry name" value="Cation_Transport_ATPase"/>
</dbReference>
<dbReference type="FunFam" id="2.70.150.10:FF:000002">
    <property type="entry name" value="Copper-transporting ATPase 1, putative"/>
    <property type="match status" value="1"/>
</dbReference>
<dbReference type="Proteomes" id="UP000274515">
    <property type="component" value="Unassembled WGS sequence"/>
</dbReference>
<dbReference type="InterPro" id="IPR008250">
    <property type="entry name" value="ATPase_P-typ_transduc_dom_A_sf"/>
</dbReference>
<evidence type="ECO:0000256" key="7">
    <source>
        <dbReference type="ARBA" id="ARBA00022842"/>
    </source>
</evidence>
<feature type="transmembrane region" description="Helical" evidence="11">
    <location>
        <begin position="283"/>
        <end position="301"/>
    </location>
</feature>
<dbReference type="SFLD" id="SFLDG00002">
    <property type="entry name" value="C1.7:_P-type_atpase_like"/>
    <property type="match status" value="1"/>
</dbReference>
<keyword evidence="10 11" id="KW-0472">Membrane</keyword>
<evidence type="ECO:0000256" key="10">
    <source>
        <dbReference type="ARBA" id="ARBA00023136"/>
    </source>
</evidence>
<comment type="caution">
    <text evidence="14">The sequence shown here is derived from an EMBL/GenBank/DDBJ whole genome shotgun (WGS) entry which is preliminary data.</text>
</comment>
<keyword evidence="7" id="KW-0460">Magnesium</keyword>
<dbReference type="Gene3D" id="3.40.50.1000">
    <property type="entry name" value="HAD superfamily/HAD-like"/>
    <property type="match status" value="1"/>
</dbReference>
<keyword evidence="4 11" id="KW-0479">Metal-binding</keyword>
<evidence type="ECO:0000313" key="14">
    <source>
        <dbReference type="EMBL" id="RRO18018.1"/>
    </source>
</evidence>
<dbReference type="PROSITE" id="PS00154">
    <property type="entry name" value="ATPASE_E1_E2"/>
    <property type="match status" value="1"/>
</dbReference>
<dbReference type="InterPro" id="IPR027256">
    <property type="entry name" value="P-typ_ATPase_IB"/>
</dbReference>
<comment type="subcellular location">
    <subcellularLocation>
        <location evidence="1">Cell membrane</location>
        <topology evidence="1">Multi-pass membrane protein</topology>
    </subcellularLocation>
</comment>
<protein>
    <submittedName>
        <fullName evidence="14">Cadmium-translocating P-type ATPase</fullName>
        <ecNumber evidence="14">3.6.3.3</ecNumber>
    </submittedName>
</protein>
<dbReference type="GO" id="GO:0005886">
    <property type="term" value="C:plasma membrane"/>
    <property type="evidence" value="ECO:0007669"/>
    <property type="project" value="UniProtKB-SubCell"/>
</dbReference>
<evidence type="ECO:0000259" key="13">
    <source>
        <dbReference type="Pfam" id="PF00122"/>
    </source>
</evidence>
<evidence type="ECO:0000256" key="3">
    <source>
        <dbReference type="ARBA" id="ARBA00022692"/>
    </source>
</evidence>
<sequence>MRSSLDPHLHEKVFICSAVQVPFSPAEVPPVVTSTTTPPRTAPPARTRLFGLPEVRWAAAALGLFVAGLALQLAGAPEWSWWGLYLACYATGGWEPAVAGVQALREKTLDVDLLMVLAALGAASLGEITDGALLIVIFATSGALEALATARTEESVRGLLDLAPDTATLVTASGVEQVRPATELEIADEVLIRPGERIPADGTVLAGSSDVDQATITGEPLPVDVAAGSEVFAGTLNGTGSLRVRVGRRAEDSVVARIAALVEQAGRTKARTQLFIERVEQRYSVGMVAATVALFAVPLLFGSDLRESLLRAMTFMIVASPCAVVLATMPPLLAAIANAGRQGVLVKSAVVMERLGTTTKVAFDKTGTLTRGTPEVTEVRVLDAELTREELLRLAAAAERPSEHPLAAAVVRAAQREQLRLPPADDFAALPGRGVTARVAGHRVEIGAAPADVEVQPGRTPVLVRRDGDPVGLLAIADQPRPEAADAVAATRALTTEPVLLTGDTAAGAGEIAERVGITDVRAGLLPDDKLDEIQRMGSAGHRVAFVGDGINDAPAMAGSHAGIAVGGAASDLTLQTADAVIVREDLNTIPAVIEFSRRARRVVTANLVIAGAFIAVLVTWDLVGHLPLPLGVAGHEGSTVLVALNGLRLLRRRAFPTPPPPLTAQLPLTAQRRSNFARGATWNFRRRTSREVRTANPVTRPNTRELTTRPRVGRGLPRRVAAKHRHVPPAGGEARHASGTGGPPPGSPSATSPTGSRIRHVPREFGQAVHTRVPTSCACAFRQPCTSRAPAVFAEPVHVRAAQPGHA</sequence>
<dbReference type="InterPro" id="IPR036412">
    <property type="entry name" value="HAD-like_sf"/>
</dbReference>
<evidence type="ECO:0000313" key="15">
    <source>
        <dbReference type="Proteomes" id="UP000274515"/>
    </source>
</evidence>
<keyword evidence="8" id="KW-1278">Translocase</keyword>
<dbReference type="EC" id="3.6.3.3" evidence="14"/>
<name>A0A426JXZ5_9PSEU</name>
<reference evidence="14 15" key="1">
    <citation type="submission" date="2018-11" db="EMBL/GenBank/DDBJ databases">
        <title>Saccharopolyspora rhizosphaerae sp. nov., an actinomycete isolated from rhizosphere soil in Thailand.</title>
        <authorList>
            <person name="Intra B."/>
            <person name="Euanorasetr J."/>
            <person name="Take A."/>
            <person name="Inahashi Y."/>
            <person name="Mori M."/>
            <person name="Panbangred W."/>
            <person name="Matsumoto A."/>
        </authorList>
    </citation>
    <scope>NUCLEOTIDE SEQUENCE [LARGE SCALE GENOMIC DNA]</scope>
    <source>
        <strain evidence="14 15">H219</strain>
    </source>
</reference>
<keyword evidence="5 11" id="KW-0547">Nucleotide-binding</keyword>
<feature type="transmembrane region" description="Helical" evidence="11">
    <location>
        <begin position="55"/>
        <end position="73"/>
    </location>
</feature>
<dbReference type="PANTHER" id="PTHR43079:SF1">
    <property type="entry name" value="CADMIUM_ZINC-TRANSPORTING ATPASE HMA1, CHLOROPLASTIC-RELATED"/>
    <property type="match status" value="1"/>
</dbReference>
<dbReference type="GO" id="GO:0046872">
    <property type="term" value="F:metal ion binding"/>
    <property type="evidence" value="ECO:0007669"/>
    <property type="project" value="UniProtKB-KW"/>
</dbReference>
<keyword evidence="6 11" id="KW-0067">ATP-binding</keyword>
<evidence type="ECO:0000256" key="12">
    <source>
        <dbReference type="SAM" id="MobiDB-lite"/>
    </source>
</evidence>
<evidence type="ECO:0000256" key="9">
    <source>
        <dbReference type="ARBA" id="ARBA00022989"/>
    </source>
</evidence>
<dbReference type="SFLD" id="SFLDF00027">
    <property type="entry name" value="p-type_atpase"/>
    <property type="match status" value="1"/>
</dbReference>
<evidence type="ECO:0000256" key="5">
    <source>
        <dbReference type="ARBA" id="ARBA00022741"/>
    </source>
</evidence>
<dbReference type="PANTHER" id="PTHR43079">
    <property type="entry name" value="PROBABLE CADMIUM/ZINC-TRANSPORTING ATPASE HMA1"/>
    <property type="match status" value="1"/>
</dbReference>
<dbReference type="InterPro" id="IPR059000">
    <property type="entry name" value="ATPase_P-type_domA"/>
</dbReference>
<evidence type="ECO:0000256" key="11">
    <source>
        <dbReference type="RuleBase" id="RU362081"/>
    </source>
</evidence>
<dbReference type="NCBIfam" id="TIGR01494">
    <property type="entry name" value="ATPase_P-type"/>
    <property type="match status" value="2"/>
</dbReference>
<feature type="domain" description="P-type ATPase A" evidence="13">
    <location>
        <begin position="162"/>
        <end position="263"/>
    </location>
</feature>